<evidence type="ECO:0000259" key="1">
    <source>
        <dbReference type="Pfam" id="PF00535"/>
    </source>
</evidence>
<dbReference type="SUPFAM" id="SSF53448">
    <property type="entry name" value="Nucleotide-diphospho-sugar transferases"/>
    <property type="match status" value="1"/>
</dbReference>
<dbReference type="GO" id="GO:0016757">
    <property type="term" value="F:glycosyltransferase activity"/>
    <property type="evidence" value="ECO:0007669"/>
    <property type="project" value="UniProtKB-KW"/>
</dbReference>
<dbReference type="Pfam" id="PF00535">
    <property type="entry name" value="Glycos_transf_2"/>
    <property type="match status" value="1"/>
</dbReference>
<dbReference type="AlphaFoldDB" id="U2P5Q5"/>
<protein>
    <submittedName>
        <fullName evidence="2">Glycosyltransferase, group 2 family protein</fullName>
        <ecNumber evidence="2">2.4.-.-</ecNumber>
    </submittedName>
</protein>
<name>U2P5Q5_9BACT</name>
<dbReference type="InterPro" id="IPR029044">
    <property type="entry name" value="Nucleotide-diphossugar_trans"/>
</dbReference>
<dbReference type="EMBL" id="AWEY01000020">
    <property type="protein sequence ID" value="ERK39456.1"/>
    <property type="molecule type" value="Genomic_DNA"/>
</dbReference>
<keyword evidence="2" id="KW-0328">Glycosyltransferase</keyword>
<evidence type="ECO:0000313" key="2">
    <source>
        <dbReference type="EMBL" id="ERK39456.1"/>
    </source>
</evidence>
<keyword evidence="3" id="KW-1185">Reference proteome</keyword>
<reference evidence="2 3" key="1">
    <citation type="submission" date="2013-08" db="EMBL/GenBank/DDBJ databases">
        <authorList>
            <person name="Durkin A.S."/>
            <person name="Haft D.R."/>
            <person name="McCorrison J."/>
            <person name="Torralba M."/>
            <person name="Gillis M."/>
            <person name="Haft D.H."/>
            <person name="Methe B."/>
            <person name="Sutton G."/>
            <person name="Nelson K.E."/>
        </authorList>
    </citation>
    <scope>NUCLEOTIDE SEQUENCE [LARGE SCALE GENOMIC DNA]</scope>
    <source>
        <strain evidence="2 3">F0067</strain>
    </source>
</reference>
<dbReference type="Gene3D" id="3.90.550.10">
    <property type="entry name" value="Spore Coat Polysaccharide Biosynthesis Protein SpsA, Chain A"/>
    <property type="match status" value="1"/>
</dbReference>
<comment type="caution">
    <text evidence="2">The sequence shown here is derived from an EMBL/GenBank/DDBJ whole genome shotgun (WGS) entry which is preliminary data.</text>
</comment>
<organism evidence="2 3">
    <name type="scientific">Segatella baroniae F0067</name>
    <dbReference type="NCBI Taxonomy" id="1115809"/>
    <lineage>
        <taxon>Bacteria</taxon>
        <taxon>Pseudomonadati</taxon>
        <taxon>Bacteroidota</taxon>
        <taxon>Bacteroidia</taxon>
        <taxon>Bacteroidales</taxon>
        <taxon>Prevotellaceae</taxon>
        <taxon>Segatella</taxon>
    </lineage>
</organism>
<feature type="domain" description="Glycosyltransferase 2-like" evidence="1">
    <location>
        <begin position="62"/>
        <end position="178"/>
    </location>
</feature>
<dbReference type="CDD" id="cd00761">
    <property type="entry name" value="Glyco_tranf_GTA_type"/>
    <property type="match status" value="1"/>
</dbReference>
<keyword evidence="2" id="KW-0808">Transferase</keyword>
<dbReference type="PATRIC" id="fig|1115809.3.peg.1257"/>
<dbReference type="EC" id="2.4.-.-" evidence="2"/>
<sequence>MKVYFYLLWTSLKNYYLCNMFRIYLEKIKLAVQKRAKTAQTQKSYSTWKAKGYENEPLVTFIFQTHNKSLQICHVLRKIRKWPIKTEVIVIDDGSSLDHTERLAKELSGANEFLVRCNDLYENVTYDKTIRMANGQYIALLQDDDDFADTQWMDDALNYFKQYPDMAILGGNWKVNLTFVKETEQRVGTRIDDASRPFCFAPSVNRAPMWINKALFDAKLRRIDFRFAPFQYDDDELCLRAWLEGCTVGWYDAGFHSLAAGGMRLWNNSFSAEQARRNGHLLYTLYADRMDTILQRVADNNRRLTE</sequence>
<evidence type="ECO:0000313" key="3">
    <source>
        <dbReference type="Proteomes" id="UP000016648"/>
    </source>
</evidence>
<proteinExistence type="predicted"/>
<dbReference type="InterPro" id="IPR001173">
    <property type="entry name" value="Glyco_trans_2-like"/>
</dbReference>
<dbReference type="Proteomes" id="UP000016648">
    <property type="component" value="Unassembled WGS sequence"/>
</dbReference>
<gene>
    <name evidence="2" type="ORF">HMPREF9135_1702</name>
</gene>
<accession>U2P5Q5</accession>